<dbReference type="Proteomes" id="UP000183114">
    <property type="component" value="Unassembled WGS sequence"/>
</dbReference>
<dbReference type="RefSeq" id="WP_074875342.1">
    <property type="nucleotide sequence ID" value="NZ_FNTF01000002.1"/>
</dbReference>
<evidence type="ECO:0000313" key="2">
    <source>
        <dbReference type="Proteomes" id="UP000183114"/>
    </source>
</evidence>
<protein>
    <submittedName>
        <fullName evidence="1">Uncharacterized protein</fullName>
    </submittedName>
</protein>
<gene>
    <name evidence="1" type="ORF">SAMN04490185_3179</name>
</gene>
<name>A0A1H4ZF64_9PSED</name>
<proteinExistence type="predicted"/>
<accession>A0A1H4ZF64</accession>
<dbReference type="EMBL" id="FNTF01000002">
    <property type="protein sequence ID" value="SED28607.1"/>
    <property type="molecule type" value="Genomic_DNA"/>
</dbReference>
<reference evidence="1 2" key="1">
    <citation type="submission" date="2016-10" db="EMBL/GenBank/DDBJ databases">
        <authorList>
            <person name="de Groot N.N."/>
        </authorList>
    </citation>
    <scope>NUCLEOTIDE SEQUENCE [LARGE SCALE GENOMIC DNA]</scope>
    <source>
        <strain evidence="1 2">BS3655</strain>
    </source>
</reference>
<evidence type="ECO:0000313" key="1">
    <source>
        <dbReference type="EMBL" id="SED28607.1"/>
    </source>
</evidence>
<sequence length="98" mass="10975">MAMTARERSALAAAKREIYAEKELRHRVRPGIEKMLADLMAWHQVGEQNEAIQNLILNAHALGPEGSTDAMRTPRHEITVSKRVAEMLDAFVAPPEDD</sequence>
<dbReference type="AlphaFoldDB" id="A0A1H4ZF64"/>
<organism evidence="1 2">
    <name type="scientific">Pseudomonas frederiksbergensis</name>
    <dbReference type="NCBI Taxonomy" id="104087"/>
    <lineage>
        <taxon>Bacteria</taxon>
        <taxon>Pseudomonadati</taxon>
        <taxon>Pseudomonadota</taxon>
        <taxon>Gammaproteobacteria</taxon>
        <taxon>Pseudomonadales</taxon>
        <taxon>Pseudomonadaceae</taxon>
        <taxon>Pseudomonas</taxon>
    </lineage>
</organism>